<dbReference type="EMBL" id="CADEPI010000161">
    <property type="protein sequence ID" value="CAB3378276.1"/>
    <property type="molecule type" value="Genomic_DNA"/>
</dbReference>
<dbReference type="PANTHER" id="PTHR14388">
    <property type="entry name" value="T CELL-SPECIFIC ADAPTER PROTEIN TSAD"/>
    <property type="match status" value="1"/>
</dbReference>
<dbReference type="SMART" id="SM00252">
    <property type="entry name" value="SH2"/>
    <property type="match status" value="1"/>
</dbReference>
<protein>
    <recommendedName>
        <fullName evidence="3">SH2 domain-containing protein</fullName>
    </recommendedName>
</protein>
<feature type="domain" description="SH2" evidence="3">
    <location>
        <begin position="322"/>
        <end position="414"/>
    </location>
</feature>
<evidence type="ECO:0000256" key="1">
    <source>
        <dbReference type="PROSITE-ProRule" id="PRU00191"/>
    </source>
</evidence>
<evidence type="ECO:0000313" key="5">
    <source>
        <dbReference type="Proteomes" id="UP000494165"/>
    </source>
</evidence>
<dbReference type="GO" id="GO:0005737">
    <property type="term" value="C:cytoplasm"/>
    <property type="evidence" value="ECO:0007669"/>
    <property type="project" value="TreeGrafter"/>
</dbReference>
<keyword evidence="5" id="KW-1185">Reference proteome</keyword>
<evidence type="ECO:0000259" key="3">
    <source>
        <dbReference type="PROSITE" id="PS50001"/>
    </source>
</evidence>
<evidence type="ECO:0000256" key="2">
    <source>
        <dbReference type="SAM" id="MobiDB-lite"/>
    </source>
</evidence>
<dbReference type="Gene3D" id="3.30.505.10">
    <property type="entry name" value="SH2 domain"/>
    <property type="match status" value="1"/>
</dbReference>
<dbReference type="Pfam" id="PF00017">
    <property type="entry name" value="SH2"/>
    <property type="match status" value="1"/>
</dbReference>
<accession>A0A8S1D7U0</accession>
<evidence type="ECO:0000313" key="4">
    <source>
        <dbReference type="EMBL" id="CAB3378276.1"/>
    </source>
</evidence>
<name>A0A8S1D7U0_9INSE</name>
<keyword evidence="1" id="KW-0727">SH2 domain</keyword>
<gene>
    <name evidence="4" type="ORF">CLODIP_2_CD11228</name>
</gene>
<dbReference type="AlphaFoldDB" id="A0A8S1D7U0"/>
<proteinExistence type="predicted"/>
<dbReference type="OrthoDB" id="10003345at2759"/>
<dbReference type="SUPFAM" id="SSF55550">
    <property type="entry name" value="SH2 domain"/>
    <property type="match status" value="1"/>
</dbReference>
<dbReference type="InterPro" id="IPR036860">
    <property type="entry name" value="SH2_dom_sf"/>
</dbReference>
<organism evidence="4 5">
    <name type="scientific">Cloeon dipterum</name>
    <dbReference type="NCBI Taxonomy" id="197152"/>
    <lineage>
        <taxon>Eukaryota</taxon>
        <taxon>Metazoa</taxon>
        <taxon>Ecdysozoa</taxon>
        <taxon>Arthropoda</taxon>
        <taxon>Hexapoda</taxon>
        <taxon>Insecta</taxon>
        <taxon>Pterygota</taxon>
        <taxon>Palaeoptera</taxon>
        <taxon>Ephemeroptera</taxon>
        <taxon>Pisciforma</taxon>
        <taxon>Baetidae</taxon>
        <taxon>Cloeon</taxon>
    </lineage>
</organism>
<dbReference type="PANTHER" id="PTHR14388:SF17">
    <property type="entry name" value="SH2 DOMAIN-CONTAINING PROTEIN"/>
    <property type="match status" value="1"/>
</dbReference>
<comment type="caution">
    <text evidence="4">The sequence shown here is derived from an EMBL/GenBank/DDBJ whole genome shotgun (WGS) entry which is preliminary data.</text>
</comment>
<dbReference type="Proteomes" id="UP000494165">
    <property type="component" value="Unassembled WGS sequence"/>
</dbReference>
<dbReference type="PROSITE" id="PS50001">
    <property type="entry name" value="SH2"/>
    <property type="match status" value="1"/>
</dbReference>
<dbReference type="PRINTS" id="PR00401">
    <property type="entry name" value="SH2DOMAIN"/>
</dbReference>
<sequence length="432" mass="50491">MREEQVRRWKVWDEEQNKLEKDGKSLQKPLKNLKKEKKKVQFKTGNDGEPWVWVMGEHENDKSIEQILEEEAREKAILQAKKEAEELRKTLETELLIDEQSWKTESKIVSRPKTDALDIYNSAEEIKESLNFKKSPNNNMSHTKHIITHFQPEKGREILQELKVNNKQGVAQRVAQWENRLMEERSTQIFQTLQKQKQELKQEAEQVNEKQEELWREQERKAKEAEHQIREIARRAREEHKRTSMLMDSTPPPSPERKLPPAITVPKPILDANTNNYSTPSTAENSIDLRPPNKEAIYEWFHKSELQRKAGLDPSTSKLAAWFHGLITRQDAEALLKHEPIGSFIVRVSEKIWGYAISLKEEDRCKHYLVDASNGHYQFPGANQLEHKTLGDLVSYHSWEPITVNGNEILRKPCPWLKVPEIFSNALPSQKS</sequence>
<feature type="region of interest" description="Disordered" evidence="2">
    <location>
        <begin position="237"/>
        <end position="260"/>
    </location>
</feature>
<dbReference type="InterPro" id="IPR000980">
    <property type="entry name" value="SH2"/>
</dbReference>
<reference evidence="4 5" key="1">
    <citation type="submission" date="2020-04" db="EMBL/GenBank/DDBJ databases">
        <authorList>
            <person name="Alioto T."/>
            <person name="Alioto T."/>
            <person name="Gomez Garrido J."/>
        </authorList>
    </citation>
    <scope>NUCLEOTIDE SEQUENCE [LARGE SCALE GENOMIC DNA]</scope>
</reference>